<proteinExistence type="inferred from homology"/>
<evidence type="ECO:0000256" key="3">
    <source>
        <dbReference type="ARBA" id="ARBA00022989"/>
    </source>
</evidence>
<dbReference type="Pfam" id="PF20684">
    <property type="entry name" value="Fung_rhodopsin"/>
    <property type="match status" value="1"/>
</dbReference>
<keyword evidence="3 6" id="KW-1133">Transmembrane helix</keyword>
<feature type="transmembrane region" description="Helical" evidence="6">
    <location>
        <begin position="26"/>
        <end position="47"/>
    </location>
</feature>
<dbReference type="OrthoDB" id="5417844at2759"/>
<dbReference type="eggNOG" id="ENOG502SHQF">
    <property type="taxonomic scope" value="Eukaryota"/>
</dbReference>
<sequence>FTTDIIILLLPMPLVYQLEGPWDQKFSLMAVFAIGIFVAVTSCLQVVTVDIFSPDNTYDIANVIWTIIEPNEAAICASLPIIRPLVAKLSPVLRSNGSANGHDLLGYAKLSKCTRESQVPRGKDWTESSMKLEIHVGMHI</sequence>
<keyword evidence="9" id="KW-1185">Reference proteome</keyword>
<dbReference type="InterPro" id="IPR049326">
    <property type="entry name" value="Rhodopsin_dom_fungi"/>
</dbReference>
<dbReference type="GeneID" id="25793833"/>
<accession>G9NBT3</accession>
<evidence type="ECO:0000256" key="6">
    <source>
        <dbReference type="SAM" id="Phobius"/>
    </source>
</evidence>
<feature type="non-terminal residue" evidence="8">
    <location>
        <position position="1"/>
    </location>
</feature>
<dbReference type="AlphaFoldDB" id="G9NBT3"/>
<name>G9NBT3_HYPVG</name>
<dbReference type="RefSeq" id="XP_013950479.1">
    <property type="nucleotide sequence ID" value="XM_014095004.1"/>
</dbReference>
<evidence type="ECO:0000313" key="8">
    <source>
        <dbReference type="EMBL" id="EHK16286.1"/>
    </source>
</evidence>
<dbReference type="VEuPathDB" id="FungiDB:TRIVIDRAFT_39723"/>
<evidence type="ECO:0000256" key="5">
    <source>
        <dbReference type="ARBA" id="ARBA00038359"/>
    </source>
</evidence>
<keyword evidence="4 6" id="KW-0472">Membrane</keyword>
<evidence type="ECO:0000256" key="1">
    <source>
        <dbReference type="ARBA" id="ARBA00004141"/>
    </source>
</evidence>
<organism evidence="8 9">
    <name type="scientific">Hypocrea virens (strain Gv29-8 / FGSC 10586)</name>
    <name type="common">Gliocladium virens</name>
    <name type="synonym">Trichoderma virens</name>
    <dbReference type="NCBI Taxonomy" id="413071"/>
    <lineage>
        <taxon>Eukaryota</taxon>
        <taxon>Fungi</taxon>
        <taxon>Dikarya</taxon>
        <taxon>Ascomycota</taxon>
        <taxon>Pezizomycotina</taxon>
        <taxon>Sordariomycetes</taxon>
        <taxon>Hypocreomycetidae</taxon>
        <taxon>Hypocreales</taxon>
        <taxon>Hypocreaceae</taxon>
        <taxon>Trichoderma</taxon>
    </lineage>
</organism>
<keyword evidence="2 6" id="KW-0812">Transmembrane</keyword>
<dbReference type="InParanoid" id="G9NBT3"/>
<dbReference type="Proteomes" id="UP000007115">
    <property type="component" value="Unassembled WGS sequence"/>
</dbReference>
<dbReference type="GO" id="GO:0016020">
    <property type="term" value="C:membrane"/>
    <property type="evidence" value="ECO:0007669"/>
    <property type="project" value="UniProtKB-SubCell"/>
</dbReference>
<dbReference type="STRING" id="413071.G9NBT3"/>
<dbReference type="InterPro" id="IPR052337">
    <property type="entry name" value="SAT4-like"/>
</dbReference>
<comment type="subcellular location">
    <subcellularLocation>
        <location evidence="1">Membrane</location>
        <topology evidence="1">Multi-pass membrane protein</topology>
    </subcellularLocation>
</comment>
<evidence type="ECO:0000256" key="4">
    <source>
        <dbReference type="ARBA" id="ARBA00023136"/>
    </source>
</evidence>
<feature type="domain" description="Rhodopsin" evidence="7">
    <location>
        <begin position="2"/>
        <end position="87"/>
    </location>
</feature>
<gene>
    <name evidence="8" type="ORF">TRIVIDRAFT_39723</name>
</gene>
<reference evidence="8 9" key="1">
    <citation type="journal article" date="2011" name="Genome Biol.">
        <title>Comparative genome sequence analysis underscores mycoparasitism as the ancestral life style of Trichoderma.</title>
        <authorList>
            <person name="Kubicek C.P."/>
            <person name="Herrera-Estrella A."/>
            <person name="Seidl-Seiboth V."/>
            <person name="Martinez D.A."/>
            <person name="Druzhinina I.S."/>
            <person name="Thon M."/>
            <person name="Zeilinger S."/>
            <person name="Casas-Flores S."/>
            <person name="Horwitz B.A."/>
            <person name="Mukherjee P.K."/>
            <person name="Mukherjee M."/>
            <person name="Kredics L."/>
            <person name="Alcaraz L.D."/>
            <person name="Aerts A."/>
            <person name="Antal Z."/>
            <person name="Atanasova L."/>
            <person name="Cervantes-Badillo M.G."/>
            <person name="Challacombe J."/>
            <person name="Chertkov O."/>
            <person name="McCluskey K."/>
            <person name="Coulpier F."/>
            <person name="Deshpande N."/>
            <person name="von Doehren H."/>
            <person name="Ebbole D.J."/>
            <person name="Esquivel-Naranjo E.U."/>
            <person name="Fekete E."/>
            <person name="Flipphi M."/>
            <person name="Glaser F."/>
            <person name="Gomez-Rodriguez E.Y."/>
            <person name="Gruber S."/>
            <person name="Han C."/>
            <person name="Henrissat B."/>
            <person name="Hermosa R."/>
            <person name="Hernandez-Onate M."/>
            <person name="Karaffa L."/>
            <person name="Kosti I."/>
            <person name="Le Crom S."/>
            <person name="Lindquist E."/>
            <person name="Lucas S."/>
            <person name="Luebeck M."/>
            <person name="Luebeck P.S."/>
            <person name="Margeot A."/>
            <person name="Metz B."/>
            <person name="Misra M."/>
            <person name="Nevalainen H."/>
            <person name="Omann M."/>
            <person name="Packer N."/>
            <person name="Perrone G."/>
            <person name="Uresti-Rivera E.E."/>
            <person name="Salamov A."/>
            <person name="Schmoll M."/>
            <person name="Seiboth B."/>
            <person name="Shapiro H."/>
            <person name="Sukno S."/>
            <person name="Tamayo-Ramos J.A."/>
            <person name="Tisch D."/>
            <person name="Wiest A."/>
            <person name="Wilkinson H.H."/>
            <person name="Zhang M."/>
            <person name="Coutinho P.M."/>
            <person name="Kenerley C.M."/>
            <person name="Monte E."/>
            <person name="Baker S.E."/>
            <person name="Grigoriev I.V."/>
        </authorList>
    </citation>
    <scope>NUCLEOTIDE SEQUENCE [LARGE SCALE GENOMIC DNA]</scope>
    <source>
        <strain evidence="9">Gv29-8 / FGSC 10586</strain>
    </source>
</reference>
<evidence type="ECO:0000256" key="2">
    <source>
        <dbReference type="ARBA" id="ARBA00022692"/>
    </source>
</evidence>
<dbReference type="EMBL" id="ABDF02000091">
    <property type="protein sequence ID" value="EHK16286.1"/>
    <property type="molecule type" value="Genomic_DNA"/>
</dbReference>
<protein>
    <recommendedName>
        <fullName evidence="7">Rhodopsin domain-containing protein</fullName>
    </recommendedName>
</protein>
<dbReference type="PANTHER" id="PTHR33048">
    <property type="entry name" value="PTH11-LIKE INTEGRAL MEMBRANE PROTEIN (AFU_ORTHOLOGUE AFUA_5G11245)"/>
    <property type="match status" value="1"/>
</dbReference>
<dbReference type="PANTHER" id="PTHR33048:SF47">
    <property type="entry name" value="INTEGRAL MEMBRANE PROTEIN-RELATED"/>
    <property type="match status" value="1"/>
</dbReference>
<comment type="caution">
    <text evidence="8">The sequence shown here is derived from an EMBL/GenBank/DDBJ whole genome shotgun (WGS) entry which is preliminary data.</text>
</comment>
<dbReference type="HOGENOM" id="CLU_1839883_0_0_1"/>
<evidence type="ECO:0000313" key="9">
    <source>
        <dbReference type="Proteomes" id="UP000007115"/>
    </source>
</evidence>
<evidence type="ECO:0000259" key="7">
    <source>
        <dbReference type="Pfam" id="PF20684"/>
    </source>
</evidence>
<comment type="similarity">
    <text evidence="5">Belongs to the SAT4 family.</text>
</comment>